<dbReference type="InterPro" id="IPR001611">
    <property type="entry name" value="Leu-rich_rpt"/>
</dbReference>
<dbReference type="OrthoDB" id="1574204at2759"/>
<gene>
    <name evidence="5" type="ORF">LSCM1_03295</name>
</gene>
<dbReference type="EMBL" id="JAFEUZ010000028">
    <property type="protein sequence ID" value="KAG5474509.1"/>
    <property type="molecule type" value="Genomic_DNA"/>
</dbReference>
<organism evidence="5 6">
    <name type="scientific">Leishmania martiniquensis</name>
    <dbReference type="NCBI Taxonomy" id="1580590"/>
    <lineage>
        <taxon>Eukaryota</taxon>
        <taxon>Discoba</taxon>
        <taxon>Euglenozoa</taxon>
        <taxon>Kinetoplastea</taxon>
        <taxon>Metakinetoplastina</taxon>
        <taxon>Trypanosomatida</taxon>
        <taxon>Trypanosomatidae</taxon>
        <taxon>Leishmaniinae</taxon>
        <taxon>Leishmania</taxon>
    </lineage>
</organism>
<keyword evidence="6" id="KW-1185">Reference proteome</keyword>
<feature type="region of interest" description="Disordered" evidence="4">
    <location>
        <begin position="744"/>
        <end position="806"/>
    </location>
</feature>
<dbReference type="SMART" id="SM00015">
    <property type="entry name" value="IQ"/>
    <property type="match status" value="2"/>
</dbReference>
<keyword evidence="3" id="KW-0175">Coiled coil</keyword>
<feature type="compositionally biased region" description="Polar residues" evidence="4">
    <location>
        <begin position="425"/>
        <end position="436"/>
    </location>
</feature>
<dbReference type="Gene3D" id="1.20.5.190">
    <property type="match status" value="1"/>
</dbReference>
<feature type="compositionally biased region" description="Polar residues" evidence="4">
    <location>
        <begin position="868"/>
        <end position="879"/>
    </location>
</feature>
<evidence type="ECO:0000256" key="3">
    <source>
        <dbReference type="SAM" id="Coils"/>
    </source>
</evidence>
<dbReference type="SUPFAM" id="SSF52058">
    <property type="entry name" value="L domain-like"/>
    <property type="match status" value="1"/>
</dbReference>
<dbReference type="Proteomes" id="UP000673552">
    <property type="component" value="Chromosome 28"/>
</dbReference>
<feature type="region of interest" description="Disordered" evidence="4">
    <location>
        <begin position="585"/>
        <end position="614"/>
    </location>
</feature>
<feature type="coiled-coil region" evidence="3">
    <location>
        <begin position="696"/>
        <end position="723"/>
    </location>
</feature>
<accession>A0A836GIT5</accession>
<comment type="caution">
    <text evidence="5">The sequence shown here is derived from an EMBL/GenBank/DDBJ whole genome shotgun (WGS) entry which is preliminary data.</text>
</comment>
<dbReference type="PANTHER" id="PTHR15454">
    <property type="entry name" value="NISCHARIN RELATED"/>
    <property type="match status" value="1"/>
</dbReference>
<feature type="region of interest" description="Disordered" evidence="4">
    <location>
        <begin position="140"/>
        <end position="162"/>
    </location>
</feature>
<dbReference type="RefSeq" id="XP_067177451.1">
    <property type="nucleotide sequence ID" value="XM_067320841.1"/>
</dbReference>
<evidence type="ECO:0000313" key="6">
    <source>
        <dbReference type="Proteomes" id="UP000673552"/>
    </source>
</evidence>
<dbReference type="KEGG" id="lmat:92513353"/>
<dbReference type="InterPro" id="IPR000048">
    <property type="entry name" value="IQ_motif_EF-hand-BS"/>
</dbReference>
<feature type="compositionally biased region" description="Low complexity" evidence="4">
    <location>
        <begin position="593"/>
        <end position="604"/>
    </location>
</feature>
<dbReference type="InterPro" id="IPR032675">
    <property type="entry name" value="LRR_dom_sf"/>
</dbReference>
<reference evidence="5 6" key="1">
    <citation type="submission" date="2021-03" db="EMBL/GenBank/DDBJ databases">
        <title>Leishmania (Mundinia) martiniquensis Genome sequencing and assembly.</title>
        <authorList>
            <person name="Almutairi H."/>
            <person name="Gatherer D."/>
        </authorList>
    </citation>
    <scope>NUCLEOTIDE SEQUENCE [LARGE SCALE GENOMIC DNA]</scope>
    <source>
        <strain evidence="5">LSCM1</strain>
    </source>
</reference>
<dbReference type="AlphaFoldDB" id="A0A836GIT5"/>
<proteinExistence type="predicted"/>
<dbReference type="PROSITE" id="PS50096">
    <property type="entry name" value="IQ"/>
    <property type="match status" value="2"/>
</dbReference>
<feature type="compositionally biased region" description="Polar residues" evidence="4">
    <location>
        <begin position="772"/>
        <end position="785"/>
    </location>
</feature>
<name>A0A836GIT5_9TRYP</name>
<evidence type="ECO:0000256" key="2">
    <source>
        <dbReference type="ARBA" id="ARBA00022737"/>
    </source>
</evidence>
<evidence type="ECO:0000256" key="4">
    <source>
        <dbReference type="SAM" id="MobiDB-lite"/>
    </source>
</evidence>
<feature type="region of interest" description="Disordered" evidence="4">
    <location>
        <begin position="820"/>
        <end position="879"/>
    </location>
</feature>
<dbReference type="Gene3D" id="3.80.10.10">
    <property type="entry name" value="Ribonuclease Inhibitor"/>
    <property type="match status" value="2"/>
</dbReference>
<sequence length="879" mass="95118">MFASSHGVVDLAFVPGKDHDLSDLPLGKAMLQEVVPEEVRELNVTQAHLRGLTSTPGTLVHQMLQHVTVLRAAHNEVSHLNGIEAFCALEVLDLSYNRLRVVDAHAASLLKALKQLRSIDFSHNSMHLLDLNGSFGAPSSRLSGPGAGTAPPFSTNASGSGRGSGGRLSLSIADPSDALLSLTALNLSHNAFIDLPDLRSAPYLQELNMSHNKLDALSDFDARLPLLSLHSLALHSNLLPTATALLPLCGLAATLRHLQVVLNPFTLVQKGAKTANSRAIRGECAGLPWCTLDESMWWRPFLLWLCPLLVTVDYAEFTASERRVAGIMLFRESGSLSTSLLEYMNPQRKDELEAYLRRKSEFATPPHDAMTILRSREEEEETMRECSGVAWGAGAGGVEQVTAPMYRMDPSPILAAAPARRPPNGVSSASPSTHPNSLPLEVGAPSVTEATLTVQSSRSAASRPSPGAHVVVISPETQLSLNPSSSGALFTSHNRQRIQSTSMATFVRALQRKLRSLEEVVAVLWHADLSRRTAAAIVIQRFMRGALTRMHLSEEEAESCRFIRYQLQQAAQAARGAVAAQASVTGAGGCSSGGTTTRGVSQRRSSLEPVGDTGSNMQEVLISMRSLQEVMSSMWIDLGEYRAMADREQRRAAVLIQRHYRGYRARCEHGRVPKRLHSQPPPSSSCLTGCECAAESASLRREVSELRREVGELRELLQETARQERLAVYSDPERAIEAIVRKHEQRSNADLLAKPKYRQCPREDSRVPDASSRFTEGTVSDSASQEKAADDIAPDQGSLRKDNGFDDGVARAPAACDSQLAGDAALPHGGPATMPHASEMTSSPDTSVKGRSALNHPTRVTKLKPHSGSKSSTTRVGKN</sequence>
<feature type="region of interest" description="Disordered" evidence="4">
    <location>
        <begin position="416"/>
        <end position="438"/>
    </location>
</feature>
<protein>
    <recommendedName>
        <fullName evidence="7">Leucine-rich repeat protein</fullName>
    </recommendedName>
</protein>
<keyword evidence="2" id="KW-0677">Repeat</keyword>
<dbReference type="CDD" id="cd23767">
    <property type="entry name" value="IQCD"/>
    <property type="match status" value="1"/>
</dbReference>
<dbReference type="GO" id="GO:0005737">
    <property type="term" value="C:cytoplasm"/>
    <property type="evidence" value="ECO:0007669"/>
    <property type="project" value="TreeGrafter"/>
</dbReference>
<evidence type="ECO:0000313" key="5">
    <source>
        <dbReference type="EMBL" id="KAG5474509.1"/>
    </source>
</evidence>
<dbReference type="Pfam" id="PF00612">
    <property type="entry name" value="IQ"/>
    <property type="match status" value="2"/>
</dbReference>
<keyword evidence="1" id="KW-0433">Leucine-rich repeat</keyword>
<evidence type="ECO:0000256" key="1">
    <source>
        <dbReference type="ARBA" id="ARBA00022614"/>
    </source>
</evidence>
<dbReference type="PROSITE" id="PS51450">
    <property type="entry name" value="LRR"/>
    <property type="match status" value="1"/>
</dbReference>
<dbReference type="PANTHER" id="PTHR15454:SF56">
    <property type="entry name" value="PROTEIN PHOSPHATASE 1 REGULATORY SUBUNIT 7-RELATED"/>
    <property type="match status" value="1"/>
</dbReference>
<dbReference type="GeneID" id="92513353"/>
<evidence type="ECO:0008006" key="7">
    <source>
        <dbReference type="Google" id="ProtNLM"/>
    </source>
</evidence>